<dbReference type="AlphaFoldDB" id="A0A4Q1BGC3"/>
<evidence type="ECO:0000313" key="3">
    <source>
        <dbReference type="Proteomes" id="UP000289152"/>
    </source>
</evidence>
<keyword evidence="3" id="KW-1185">Reference proteome</keyword>
<organism evidence="2 3">
    <name type="scientific">Tremella mesenterica</name>
    <name type="common">Jelly fungus</name>
    <dbReference type="NCBI Taxonomy" id="5217"/>
    <lineage>
        <taxon>Eukaryota</taxon>
        <taxon>Fungi</taxon>
        <taxon>Dikarya</taxon>
        <taxon>Basidiomycota</taxon>
        <taxon>Agaricomycotina</taxon>
        <taxon>Tremellomycetes</taxon>
        <taxon>Tremellales</taxon>
        <taxon>Tremellaceae</taxon>
        <taxon>Tremella</taxon>
    </lineage>
</organism>
<accession>A0A4Q1BGC3</accession>
<evidence type="ECO:0000256" key="1">
    <source>
        <dbReference type="SAM" id="Coils"/>
    </source>
</evidence>
<keyword evidence="1" id="KW-0175">Coiled coil</keyword>
<evidence type="ECO:0000313" key="2">
    <source>
        <dbReference type="EMBL" id="RXK36461.1"/>
    </source>
</evidence>
<dbReference type="EMBL" id="SDIL01000096">
    <property type="protein sequence ID" value="RXK36461.1"/>
    <property type="molecule type" value="Genomic_DNA"/>
</dbReference>
<protein>
    <recommendedName>
        <fullName evidence="4">Zn(2)-C6 fungal-type domain-containing protein</fullName>
    </recommendedName>
</protein>
<name>A0A4Q1BGC3_TREME</name>
<dbReference type="InParanoid" id="A0A4Q1BGC3"/>
<dbReference type="Proteomes" id="UP000289152">
    <property type="component" value="Unassembled WGS sequence"/>
</dbReference>
<gene>
    <name evidence="2" type="ORF">M231_06245</name>
</gene>
<reference evidence="2 3" key="1">
    <citation type="submission" date="2016-06" db="EMBL/GenBank/DDBJ databases">
        <title>Evolution of pathogenesis and genome organization in the Tremellales.</title>
        <authorList>
            <person name="Cuomo C."/>
            <person name="Litvintseva A."/>
            <person name="Heitman J."/>
            <person name="Chen Y."/>
            <person name="Sun S."/>
            <person name="Springer D."/>
            <person name="Dromer F."/>
            <person name="Young S."/>
            <person name="Zeng Q."/>
            <person name="Chapman S."/>
            <person name="Gujja S."/>
            <person name="Saif S."/>
            <person name="Birren B."/>
        </authorList>
    </citation>
    <scope>NUCLEOTIDE SEQUENCE [LARGE SCALE GENOMIC DNA]</scope>
    <source>
        <strain evidence="2 3">ATCC 28783</strain>
    </source>
</reference>
<comment type="caution">
    <text evidence="2">The sequence shown here is derived from an EMBL/GenBank/DDBJ whole genome shotgun (WGS) entry which is preliminary data.</text>
</comment>
<feature type="non-terminal residue" evidence="2">
    <location>
        <position position="1"/>
    </location>
</feature>
<sequence>KLLELLFAVTIPSINMSTTNQQEPETEVIKPSCDFCTKKGFECRRKVGTKKSCLQCREHHQSNCSINKKPNRQTPELRAKIAPKKRKVKTEIDEFLEELIEDFEEIIEELENRESLKVKRFRANLEKLKKL</sequence>
<feature type="coiled-coil region" evidence="1">
    <location>
        <begin position="93"/>
        <end position="120"/>
    </location>
</feature>
<proteinExistence type="predicted"/>
<evidence type="ECO:0008006" key="4">
    <source>
        <dbReference type="Google" id="ProtNLM"/>
    </source>
</evidence>